<evidence type="ECO:0000313" key="1">
    <source>
        <dbReference type="EMBL" id="CAB4158973.1"/>
    </source>
</evidence>
<proteinExistence type="predicted"/>
<organism evidence="1">
    <name type="scientific">uncultured Caudovirales phage</name>
    <dbReference type="NCBI Taxonomy" id="2100421"/>
    <lineage>
        <taxon>Viruses</taxon>
        <taxon>Duplodnaviria</taxon>
        <taxon>Heunggongvirae</taxon>
        <taxon>Uroviricota</taxon>
        <taxon>Caudoviricetes</taxon>
        <taxon>Peduoviridae</taxon>
        <taxon>Maltschvirus</taxon>
        <taxon>Maltschvirus maltsch</taxon>
    </lineage>
</organism>
<dbReference type="EMBL" id="LR796677">
    <property type="protein sequence ID" value="CAB4158973.1"/>
    <property type="molecule type" value="Genomic_DNA"/>
</dbReference>
<accession>A0A6J5NJD4</accession>
<protein>
    <submittedName>
        <fullName evidence="1">Uncharacterized protein</fullName>
    </submittedName>
</protein>
<gene>
    <name evidence="1" type="ORF">UFOVP711_41</name>
</gene>
<reference evidence="1" key="1">
    <citation type="submission" date="2020-04" db="EMBL/GenBank/DDBJ databases">
        <authorList>
            <person name="Chiriac C."/>
            <person name="Salcher M."/>
            <person name="Ghai R."/>
            <person name="Kavagutti S V."/>
        </authorList>
    </citation>
    <scope>NUCLEOTIDE SEQUENCE</scope>
</reference>
<sequence length="89" mass="9671">MNNPITDKICSEIQEAQLAITGGNSDVQDLWILLDKIDQHLRENDAVHGQVIRLFAKIGRGKVRIGGAVVPPALTGNGISFIEYSSLDD</sequence>
<name>A0A6J5NJD4_9CAUD</name>